<reference evidence="1 2" key="1">
    <citation type="submission" date="2023-11" db="EMBL/GenBank/DDBJ databases">
        <title>MicrobeMod: A computational toolkit for identifying prokaryotic methylation and restriction-modification with nanopore sequencing.</title>
        <authorList>
            <person name="Crits-Christoph A."/>
            <person name="Kang S.C."/>
            <person name="Lee H."/>
            <person name="Ostrov N."/>
        </authorList>
    </citation>
    <scope>NUCLEOTIDE SEQUENCE [LARGE SCALE GENOMIC DNA]</scope>
    <source>
        <strain evidence="1 2">DSMZ 16071</strain>
    </source>
</reference>
<sequence length="177" mass="18910">MNTAKYTSSIPLIGIFILSVLLLSACGDDGPYSAFEPPMNTKPEAVSQSVITETDTTVTGQLEGTDADGDTLTFSVSEDVMYGVLTVNSDGSFSYTPDNGYTGSDQFSFVVSDGSATSDPAVVDITINVKQELFSSYSRASYSKAATDEPTGVNGREFIFDVDTTDYYQDLVIEGEQ</sequence>
<dbReference type="Pfam" id="PF17963">
    <property type="entry name" value="Big_9"/>
    <property type="match status" value="1"/>
</dbReference>
<evidence type="ECO:0000313" key="2">
    <source>
        <dbReference type="Proteomes" id="UP001324185"/>
    </source>
</evidence>
<dbReference type="EMBL" id="CP140158">
    <property type="protein sequence ID" value="WQG86168.1"/>
    <property type="molecule type" value="Genomic_DNA"/>
</dbReference>
<dbReference type="NCBIfam" id="TIGR01965">
    <property type="entry name" value="VCBS_repeat"/>
    <property type="match status" value="1"/>
</dbReference>
<proteinExistence type="predicted"/>
<dbReference type="Proteomes" id="UP001324185">
    <property type="component" value="Chromosome"/>
</dbReference>
<gene>
    <name evidence="1" type="ORF">SR900_04560</name>
</gene>
<keyword evidence="2" id="KW-1185">Reference proteome</keyword>
<name>A0ABZ0X6D2_9GAMM</name>
<dbReference type="PROSITE" id="PS51257">
    <property type="entry name" value="PROKAR_LIPOPROTEIN"/>
    <property type="match status" value="1"/>
</dbReference>
<accession>A0ABZ0X6D2</accession>
<evidence type="ECO:0000313" key="1">
    <source>
        <dbReference type="EMBL" id="WQG86168.1"/>
    </source>
</evidence>
<dbReference type="Gene3D" id="2.60.40.2810">
    <property type="match status" value="1"/>
</dbReference>
<organism evidence="1 2">
    <name type="scientific">Kangiella aquimarina</name>
    <dbReference type="NCBI Taxonomy" id="261965"/>
    <lineage>
        <taxon>Bacteria</taxon>
        <taxon>Pseudomonadati</taxon>
        <taxon>Pseudomonadota</taxon>
        <taxon>Gammaproteobacteria</taxon>
        <taxon>Kangiellales</taxon>
        <taxon>Kangiellaceae</taxon>
        <taxon>Kangiella</taxon>
    </lineage>
</organism>
<protein>
    <submittedName>
        <fullName evidence="1">Ig-like domain-containing protein</fullName>
    </submittedName>
</protein>
<dbReference type="InterPro" id="IPR010221">
    <property type="entry name" value="VCBS_dom"/>
</dbReference>
<dbReference type="RefSeq" id="WP_018624196.1">
    <property type="nucleotide sequence ID" value="NZ_CP140158.1"/>
</dbReference>